<dbReference type="EMBL" id="CAFAAJ010000006">
    <property type="protein sequence ID" value="CAB4789948.1"/>
    <property type="molecule type" value="Genomic_DNA"/>
</dbReference>
<proteinExistence type="predicted"/>
<gene>
    <name evidence="1" type="ORF">UFOPK3001_00143</name>
</gene>
<organism evidence="1">
    <name type="scientific">freshwater metagenome</name>
    <dbReference type="NCBI Taxonomy" id="449393"/>
    <lineage>
        <taxon>unclassified sequences</taxon>
        <taxon>metagenomes</taxon>
        <taxon>ecological metagenomes</taxon>
    </lineage>
</organism>
<accession>A0A6J6X469</accession>
<sequence>MLTCGCQFDEDGPDADDFDEDDVDDDLDVLEIAALLEPLGVDGNGMLTETVRIGAREIIVHHDDVPETDTTQVAGIPCTTPLRTVIDIAPELPTPRLMEMVAYCLDRGLFTVADAWQRLAQPDMVGRRGAELLRRVLPPTAT</sequence>
<reference evidence="1" key="1">
    <citation type="submission" date="2020-05" db="EMBL/GenBank/DDBJ databases">
        <authorList>
            <person name="Chiriac C."/>
            <person name="Salcher M."/>
            <person name="Ghai R."/>
            <person name="Kavagutti S V."/>
        </authorList>
    </citation>
    <scope>NUCLEOTIDE SEQUENCE</scope>
</reference>
<protein>
    <submittedName>
        <fullName evidence="1">Unannotated protein</fullName>
    </submittedName>
</protein>
<name>A0A6J6X469_9ZZZZ</name>
<evidence type="ECO:0000313" key="1">
    <source>
        <dbReference type="EMBL" id="CAB4789948.1"/>
    </source>
</evidence>
<dbReference type="AlphaFoldDB" id="A0A6J6X469"/>